<feature type="compositionally biased region" description="Low complexity" evidence="1">
    <location>
        <begin position="11"/>
        <end position="20"/>
    </location>
</feature>
<feature type="compositionally biased region" description="Basic and acidic residues" evidence="1">
    <location>
        <begin position="816"/>
        <end position="830"/>
    </location>
</feature>
<feature type="compositionally biased region" description="Low complexity" evidence="1">
    <location>
        <begin position="274"/>
        <end position="290"/>
    </location>
</feature>
<feature type="compositionally biased region" description="Polar residues" evidence="1">
    <location>
        <begin position="67"/>
        <end position="76"/>
    </location>
</feature>
<feature type="domain" description="DUF8004" evidence="2">
    <location>
        <begin position="390"/>
        <end position="483"/>
    </location>
</feature>
<feature type="compositionally biased region" description="Basic residues" evidence="1">
    <location>
        <begin position="1"/>
        <end position="10"/>
    </location>
</feature>
<evidence type="ECO:0000313" key="4">
    <source>
        <dbReference type="Proteomes" id="UP000193144"/>
    </source>
</evidence>
<feature type="compositionally biased region" description="Low complexity" evidence="1">
    <location>
        <begin position="27"/>
        <end position="39"/>
    </location>
</feature>
<feature type="region of interest" description="Disordered" evidence="1">
    <location>
        <begin position="1"/>
        <end position="137"/>
    </location>
</feature>
<feature type="region of interest" description="Disordered" evidence="1">
    <location>
        <begin position="266"/>
        <end position="295"/>
    </location>
</feature>
<dbReference type="STRING" id="1231657.A0A1Y1ZUH9"/>
<gene>
    <name evidence="3" type="ORF">BCR34DRAFT_561477</name>
</gene>
<dbReference type="InterPro" id="IPR058317">
    <property type="entry name" value="DUF8004"/>
</dbReference>
<feature type="region of interest" description="Disordered" evidence="1">
    <location>
        <begin position="844"/>
        <end position="888"/>
    </location>
</feature>
<evidence type="ECO:0000256" key="1">
    <source>
        <dbReference type="SAM" id="MobiDB-lite"/>
    </source>
</evidence>
<evidence type="ECO:0000313" key="3">
    <source>
        <dbReference type="EMBL" id="ORY13864.1"/>
    </source>
</evidence>
<feature type="compositionally biased region" description="Pro residues" evidence="1">
    <location>
        <begin position="88"/>
        <end position="103"/>
    </location>
</feature>
<feature type="region of interest" description="Disordered" evidence="1">
    <location>
        <begin position="800"/>
        <end position="830"/>
    </location>
</feature>
<dbReference type="Proteomes" id="UP000193144">
    <property type="component" value="Unassembled WGS sequence"/>
</dbReference>
<protein>
    <recommendedName>
        <fullName evidence="2">DUF8004 domain-containing protein</fullName>
    </recommendedName>
</protein>
<evidence type="ECO:0000259" key="2">
    <source>
        <dbReference type="Pfam" id="PF26013"/>
    </source>
</evidence>
<dbReference type="AlphaFoldDB" id="A0A1Y1ZUH9"/>
<dbReference type="EMBL" id="MCFA01000038">
    <property type="protein sequence ID" value="ORY13864.1"/>
    <property type="molecule type" value="Genomic_DNA"/>
</dbReference>
<dbReference type="PANTHER" id="PTHR39601:SF2">
    <property type="entry name" value="CHORIOGENIN HMINOR"/>
    <property type="match status" value="1"/>
</dbReference>
<keyword evidence="4" id="KW-1185">Reference proteome</keyword>
<feature type="compositionally biased region" description="Low complexity" evidence="1">
    <location>
        <begin position="104"/>
        <end position="121"/>
    </location>
</feature>
<sequence length="888" mass="97665">MDPRKKRSSHRLSSLFSSSSAGDNEMGSAASSESTSTGGRLTKIKSRVSSGQHLAPAYPPPPPPDYSSFQQPTIASVESAPAVLQPTLQPPLLSPLQPPPPMSTTPGGSRPGSRSASPARSDMNSSPGTPVDGSNRLVPAEAGALKKLKRRSKLFGGAQSSDEQVDVSPLGGPLAWVVGHRGKVPYNLTMLLNGEKVTELWDEQGDTFIYLFPRTSGKGPSFRLDSSIYGASQYLTRLAHGHLYSESAHPNTQLPDRTLRRTSAANFPTSRNASPDPSVPESSSDGSKGSRTMNDAVEDDHSETHLFLPIALSIDNSPVGAGGGEPRLTSKDVETLIGYRNFFAFLIGQSLVATEKNAGMFEIFLRMADILQHFQFSNVDGSTFGEVAASSFDAYVDELNLADVRASREKTIEAIVIGERMRCMSLYTEGFVHGVGKFDELKALDHPKMQLISHKTLNRMGRASMDLDSRVQNINVKLKDFDFPALFSGLMNSDTSDERKVIRFKNWRQAFMEMRTFTHNYYKSKYGSWLPKARSKKNSLTTNGLNRLVLRDLYEDMSCLYDLLVDRTNLTTRTADGFTSEDAGSDFESVVCRALRRVMSEYDRSTPPVQPPIPFDLPLYPTLGGLKMDYPSGDYKKDAKARSKKIKGDDMVALIRPSHNADSEKQLHFLEAFRQFELKHGNGKTVEELIELRTGQWLFLYAVLQSLPMLVVDAPGVRFTDGVEYFLCEPPKSGVPWTREDTNQARTWFGVAGGSQVVNLPAHIVEHGVEGIYRRSHCWKMADLWSQNDAMLNAAVHETMDSAPLPPPPNFLGPDAARDPSRSNSPDRRRESVMNLGLEALPLPAGVAPINPMAPPRPVSSNDPSKTFDAILGSNDIPQQKPGKKKKK</sequence>
<accession>A0A1Y1ZUH9</accession>
<proteinExistence type="predicted"/>
<dbReference type="PANTHER" id="PTHR39601">
    <property type="entry name" value="CHORIOGENIN HMINOR"/>
    <property type="match status" value="1"/>
</dbReference>
<name>A0A1Y1ZUH9_9PLEO</name>
<comment type="caution">
    <text evidence="3">The sequence shown here is derived from an EMBL/GenBank/DDBJ whole genome shotgun (WGS) entry which is preliminary data.</text>
</comment>
<reference evidence="3 4" key="1">
    <citation type="submission" date="2016-07" db="EMBL/GenBank/DDBJ databases">
        <title>Pervasive Adenine N6-methylation of Active Genes in Fungi.</title>
        <authorList>
            <consortium name="DOE Joint Genome Institute"/>
            <person name="Mondo S.J."/>
            <person name="Dannebaum R.O."/>
            <person name="Kuo R.C."/>
            <person name="Labutti K."/>
            <person name="Haridas S."/>
            <person name="Kuo A."/>
            <person name="Salamov A."/>
            <person name="Ahrendt S.R."/>
            <person name="Lipzen A."/>
            <person name="Sullivan W."/>
            <person name="Andreopoulos W.B."/>
            <person name="Clum A."/>
            <person name="Lindquist E."/>
            <person name="Daum C."/>
            <person name="Ramamoorthy G.K."/>
            <person name="Gryganskyi A."/>
            <person name="Culley D."/>
            <person name="Magnuson J.K."/>
            <person name="James T.Y."/>
            <person name="O'Malley M.A."/>
            <person name="Stajich J.E."/>
            <person name="Spatafora J.W."/>
            <person name="Visel A."/>
            <person name="Grigoriev I.V."/>
        </authorList>
    </citation>
    <scope>NUCLEOTIDE SEQUENCE [LARGE SCALE GENOMIC DNA]</scope>
    <source>
        <strain evidence="3 4">CBS 115471</strain>
    </source>
</reference>
<organism evidence="3 4">
    <name type="scientific">Clohesyomyces aquaticus</name>
    <dbReference type="NCBI Taxonomy" id="1231657"/>
    <lineage>
        <taxon>Eukaryota</taxon>
        <taxon>Fungi</taxon>
        <taxon>Dikarya</taxon>
        <taxon>Ascomycota</taxon>
        <taxon>Pezizomycotina</taxon>
        <taxon>Dothideomycetes</taxon>
        <taxon>Pleosporomycetidae</taxon>
        <taxon>Pleosporales</taxon>
        <taxon>Lindgomycetaceae</taxon>
        <taxon>Clohesyomyces</taxon>
    </lineage>
</organism>
<dbReference type="OrthoDB" id="5300331at2759"/>
<dbReference type="Pfam" id="PF26013">
    <property type="entry name" value="DUF8004"/>
    <property type="match status" value="1"/>
</dbReference>